<feature type="region of interest" description="Disordered" evidence="1">
    <location>
        <begin position="163"/>
        <end position="292"/>
    </location>
</feature>
<feature type="compositionally biased region" description="Low complexity" evidence="1">
    <location>
        <begin position="119"/>
        <end position="136"/>
    </location>
</feature>
<evidence type="ECO:0000256" key="1">
    <source>
        <dbReference type="SAM" id="MobiDB-lite"/>
    </source>
</evidence>
<protein>
    <submittedName>
        <fullName evidence="2">Uncharacterized protein</fullName>
    </submittedName>
</protein>
<organism evidence="2 3">
    <name type="scientific">Apiospora arundinis</name>
    <dbReference type="NCBI Taxonomy" id="335852"/>
    <lineage>
        <taxon>Eukaryota</taxon>
        <taxon>Fungi</taxon>
        <taxon>Dikarya</taxon>
        <taxon>Ascomycota</taxon>
        <taxon>Pezizomycotina</taxon>
        <taxon>Sordariomycetes</taxon>
        <taxon>Xylariomycetidae</taxon>
        <taxon>Amphisphaeriales</taxon>
        <taxon>Apiosporaceae</taxon>
        <taxon>Apiospora</taxon>
    </lineage>
</organism>
<gene>
    <name evidence="2" type="ORF">PGQ11_008714</name>
</gene>
<name>A0ABR2IGR0_9PEZI</name>
<dbReference type="Proteomes" id="UP001390339">
    <property type="component" value="Unassembled WGS sequence"/>
</dbReference>
<reference evidence="2 3" key="1">
    <citation type="journal article" date="2024" name="IMA Fungus">
        <title>Apiospora arundinis, a panoply of carbohydrate-active enzymes and secondary metabolites.</title>
        <authorList>
            <person name="Sorensen T."/>
            <person name="Petersen C."/>
            <person name="Muurmann A.T."/>
            <person name="Christiansen J.V."/>
            <person name="Brundto M.L."/>
            <person name="Overgaard C.K."/>
            <person name="Boysen A.T."/>
            <person name="Wollenberg R.D."/>
            <person name="Larsen T.O."/>
            <person name="Sorensen J.L."/>
            <person name="Nielsen K.L."/>
            <person name="Sondergaard T.E."/>
        </authorList>
    </citation>
    <scope>NUCLEOTIDE SEQUENCE [LARGE SCALE GENOMIC DNA]</scope>
    <source>
        <strain evidence="2 3">AAU 773</strain>
    </source>
</reference>
<feature type="compositionally biased region" description="Pro residues" evidence="1">
    <location>
        <begin position="273"/>
        <end position="283"/>
    </location>
</feature>
<evidence type="ECO:0000313" key="2">
    <source>
        <dbReference type="EMBL" id="KAK8862479.1"/>
    </source>
</evidence>
<sequence length="487" mass="52511">MTSVPPVARDGFAFANGDLYAEVSGHNRHRRATLAELKTHFDKGSDKDHPAHWFEAQLIHYGLPPSKTKAVARMRLFDAVKVAGGKGGTLKVPAHVSKLEGELKKEWTKLDREAKKALKSTGGAAGPSTATTATKKAGTKRKAEESVDVTVNVAGINITVSKTGTAATSSATQSSSKKTKTTAATTPKATAPKAAIPKGATKAKAAPKSATPRTATPSKSVKGKATPAKSKTATSTSSTAAGPTQTPKPRTKQTARKSTILPVSALGDDYPTHMPPSRDPVPGPRTKQTARKFSNRPVSVLGHGCHNDLMDVDDEPPPPYSEYSDAGHSSASHGSPVSLKSLGLLNGRYDIDCPYVAGEWPHVGDDFELVLTLAGTSLWGHFDLGIVEGVFLLDQRPFESSHDELNFIWRGRERDGPIMYGDSHRGWIKFLGGGRVEGYLDWMGIDFHGQRVPGQSTTSEISAREMDREWNGYSEREYERENRARWH</sequence>
<comment type="caution">
    <text evidence="2">The sequence shown here is derived from an EMBL/GenBank/DDBJ whole genome shotgun (WGS) entry which is preliminary data.</text>
</comment>
<dbReference type="EMBL" id="JAPCWZ010000005">
    <property type="protein sequence ID" value="KAK8862479.1"/>
    <property type="molecule type" value="Genomic_DNA"/>
</dbReference>
<feature type="region of interest" description="Disordered" evidence="1">
    <location>
        <begin position="115"/>
        <end position="145"/>
    </location>
</feature>
<feature type="compositionally biased region" description="Low complexity" evidence="1">
    <location>
        <begin position="163"/>
        <end position="248"/>
    </location>
</feature>
<proteinExistence type="predicted"/>
<keyword evidence="3" id="KW-1185">Reference proteome</keyword>
<feature type="region of interest" description="Disordered" evidence="1">
    <location>
        <begin position="309"/>
        <end position="335"/>
    </location>
</feature>
<accession>A0ABR2IGR0</accession>
<feature type="compositionally biased region" description="Low complexity" evidence="1">
    <location>
        <begin position="326"/>
        <end position="335"/>
    </location>
</feature>
<evidence type="ECO:0000313" key="3">
    <source>
        <dbReference type="Proteomes" id="UP001390339"/>
    </source>
</evidence>